<dbReference type="AlphaFoldDB" id="A0A0C2QYM5"/>
<gene>
    <name evidence="2" type="ORF">KR50_35380</name>
</gene>
<organism evidence="2 3">
    <name type="scientific">Jeotgalibacillus campisalis</name>
    <dbReference type="NCBI Taxonomy" id="220754"/>
    <lineage>
        <taxon>Bacteria</taxon>
        <taxon>Bacillati</taxon>
        <taxon>Bacillota</taxon>
        <taxon>Bacilli</taxon>
        <taxon>Bacillales</taxon>
        <taxon>Caryophanaceae</taxon>
        <taxon>Jeotgalibacillus</taxon>
    </lineage>
</organism>
<feature type="region of interest" description="Disordered" evidence="1">
    <location>
        <begin position="1"/>
        <end position="23"/>
    </location>
</feature>
<keyword evidence="3" id="KW-1185">Reference proteome</keyword>
<evidence type="ECO:0000256" key="1">
    <source>
        <dbReference type="SAM" id="MobiDB-lite"/>
    </source>
</evidence>
<reference evidence="2 3" key="1">
    <citation type="submission" date="2015-01" db="EMBL/GenBank/DDBJ databases">
        <title>Jeotgalibacillus campisalis genome sequencing.</title>
        <authorList>
            <person name="Goh K.M."/>
            <person name="Chan K.-G."/>
            <person name="Yaakop A.S."/>
            <person name="Ee R."/>
            <person name="Gan H.M."/>
            <person name="Chan C.S."/>
        </authorList>
    </citation>
    <scope>NUCLEOTIDE SEQUENCE [LARGE SCALE GENOMIC DNA]</scope>
    <source>
        <strain evidence="2 3">SF-57</strain>
    </source>
</reference>
<proteinExistence type="predicted"/>
<protein>
    <submittedName>
        <fullName evidence="2">Uncharacterized protein</fullName>
    </submittedName>
</protein>
<dbReference type="EMBL" id="JXRR01000022">
    <property type="protein sequence ID" value="KIL43135.1"/>
    <property type="molecule type" value="Genomic_DNA"/>
</dbReference>
<accession>A0A0C2QYM5</accession>
<evidence type="ECO:0000313" key="3">
    <source>
        <dbReference type="Proteomes" id="UP000031972"/>
    </source>
</evidence>
<dbReference type="RefSeq" id="WP_041061437.1">
    <property type="nucleotide sequence ID" value="NZ_JXRR01000022.1"/>
</dbReference>
<dbReference type="Proteomes" id="UP000031972">
    <property type="component" value="Unassembled WGS sequence"/>
</dbReference>
<name>A0A0C2QYM5_9BACL</name>
<sequence>MVEVGQHFRSAPDGIEQNNLSYEGPDKLVPNLEVVDVQSHTRTAPDGIVENNLSYQGPTGLQSIIHHDDPLRHVHEYKMDPLILG</sequence>
<evidence type="ECO:0000313" key="2">
    <source>
        <dbReference type="EMBL" id="KIL43135.1"/>
    </source>
</evidence>
<comment type="caution">
    <text evidence="2">The sequence shown here is derived from an EMBL/GenBank/DDBJ whole genome shotgun (WGS) entry which is preliminary data.</text>
</comment>
<dbReference type="PATRIC" id="fig|220754.4.peg.3550"/>